<dbReference type="InterPro" id="IPR007995">
    <property type="entry name" value="DUF742"/>
</dbReference>
<accession>A0A1E7KGU2</accession>
<name>A0A1E7KGU2_9ACTN</name>
<evidence type="ECO:0000313" key="2">
    <source>
        <dbReference type="Proteomes" id="UP000176101"/>
    </source>
</evidence>
<dbReference type="EMBL" id="LJGU01000123">
    <property type="protein sequence ID" value="OEV03149.1"/>
    <property type="molecule type" value="Genomic_DNA"/>
</dbReference>
<reference evidence="1 2" key="1">
    <citation type="journal article" date="2016" name="Front. Microbiol.">
        <title>Comparative Genomics Analysis of Streptomyces Species Reveals Their Adaptation to the Marine Environment and Their Diversity at the Genomic Level.</title>
        <authorList>
            <person name="Tian X."/>
            <person name="Zhang Z."/>
            <person name="Yang T."/>
            <person name="Chen M."/>
            <person name="Li J."/>
            <person name="Chen F."/>
            <person name="Yang J."/>
            <person name="Li W."/>
            <person name="Zhang B."/>
            <person name="Zhang Z."/>
            <person name="Wu J."/>
            <person name="Zhang C."/>
            <person name="Long L."/>
            <person name="Xiao J."/>
        </authorList>
    </citation>
    <scope>NUCLEOTIDE SEQUENCE [LARGE SCALE GENOMIC DNA]</scope>
    <source>
        <strain evidence="1 2">SCSIO 02100</strain>
    </source>
</reference>
<dbReference type="Pfam" id="PF05331">
    <property type="entry name" value="DUF742"/>
    <property type="match status" value="1"/>
</dbReference>
<dbReference type="STRING" id="1075402.AN216_13175"/>
<dbReference type="Proteomes" id="UP000176101">
    <property type="component" value="Unassembled WGS sequence"/>
</dbReference>
<dbReference type="OrthoDB" id="3534386at2"/>
<proteinExistence type="predicted"/>
<sequence length="116" mass="12039">MTSSAGSGPVRPYVITGGRSVPALDNLALETLVIAASGSAPEPRMSPESAEILSLCRRQLSVAEVAAHLGQPITVVKVLLADLVDAGLIKVRPPVPIADLPDKGLLKEVLDGLRQL</sequence>
<dbReference type="PATRIC" id="fig|1075402.3.peg.2854"/>
<dbReference type="PANTHER" id="PTHR36221">
    <property type="entry name" value="DUF742 DOMAIN-CONTAINING PROTEIN"/>
    <property type="match status" value="1"/>
</dbReference>
<evidence type="ECO:0000313" key="1">
    <source>
        <dbReference type="EMBL" id="OEV03149.1"/>
    </source>
</evidence>
<evidence type="ECO:0008006" key="3">
    <source>
        <dbReference type="Google" id="ProtNLM"/>
    </source>
</evidence>
<keyword evidence="2" id="KW-1185">Reference proteome</keyword>
<organism evidence="1 2">
    <name type="scientific">Streptomyces oceani</name>
    <dbReference type="NCBI Taxonomy" id="1075402"/>
    <lineage>
        <taxon>Bacteria</taxon>
        <taxon>Bacillati</taxon>
        <taxon>Actinomycetota</taxon>
        <taxon>Actinomycetes</taxon>
        <taxon>Kitasatosporales</taxon>
        <taxon>Streptomycetaceae</taxon>
        <taxon>Streptomyces</taxon>
    </lineage>
</organism>
<comment type="caution">
    <text evidence="1">The sequence shown here is derived from an EMBL/GenBank/DDBJ whole genome shotgun (WGS) entry which is preliminary data.</text>
</comment>
<gene>
    <name evidence="1" type="ORF">AN216_13175</name>
</gene>
<dbReference type="PANTHER" id="PTHR36221:SF1">
    <property type="entry name" value="DUF742 DOMAIN-CONTAINING PROTEIN"/>
    <property type="match status" value="1"/>
</dbReference>
<protein>
    <recommendedName>
        <fullName evidence="3">DUF742 domain-containing protein</fullName>
    </recommendedName>
</protein>
<dbReference type="AlphaFoldDB" id="A0A1E7KGU2"/>
<dbReference type="RefSeq" id="WP_070196848.1">
    <property type="nucleotide sequence ID" value="NZ_LJGU01000123.1"/>
</dbReference>